<evidence type="ECO:0000256" key="3">
    <source>
        <dbReference type="ARBA" id="ARBA00022960"/>
    </source>
</evidence>
<comment type="pathway">
    <text evidence="1 6">Cell wall biogenesis; peptidoglycan biosynthesis.</text>
</comment>
<dbReference type="GO" id="GO:0016740">
    <property type="term" value="F:transferase activity"/>
    <property type="evidence" value="ECO:0007669"/>
    <property type="project" value="UniProtKB-KW"/>
</dbReference>
<dbReference type="PANTHER" id="PTHR30582:SF33">
    <property type="entry name" value="EXPORTED PROTEIN"/>
    <property type="match status" value="1"/>
</dbReference>
<evidence type="ECO:0000259" key="9">
    <source>
        <dbReference type="PROSITE" id="PS52029"/>
    </source>
</evidence>
<feature type="region of interest" description="Disordered" evidence="7">
    <location>
        <begin position="481"/>
        <end position="599"/>
    </location>
</feature>
<dbReference type="EMBL" id="DWWB01000029">
    <property type="protein sequence ID" value="HJC66201.1"/>
    <property type="molecule type" value="Genomic_DNA"/>
</dbReference>
<dbReference type="InterPro" id="IPR022029">
    <property type="entry name" value="YoaR-like_PG-bd"/>
</dbReference>
<name>A0A9D2PUW2_9FIRM</name>
<dbReference type="SUPFAM" id="SSF143985">
    <property type="entry name" value="L,D-transpeptidase pre-catalytic domain-like"/>
    <property type="match status" value="1"/>
</dbReference>
<proteinExistence type="predicted"/>
<evidence type="ECO:0000313" key="11">
    <source>
        <dbReference type="Proteomes" id="UP000823863"/>
    </source>
</evidence>
<feature type="compositionally biased region" description="Polar residues" evidence="7">
    <location>
        <begin position="560"/>
        <end position="569"/>
    </location>
</feature>
<dbReference type="Gene3D" id="2.40.440.10">
    <property type="entry name" value="L,D-transpeptidase catalytic domain-like"/>
    <property type="match status" value="1"/>
</dbReference>
<dbReference type="Pfam" id="PF12229">
    <property type="entry name" value="PG_binding_4"/>
    <property type="match status" value="1"/>
</dbReference>
<comment type="caution">
    <text evidence="10">The sequence shown here is derived from an EMBL/GenBank/DDBJ whole genome shotgun (WGS) entry which is preliminary data.</text>
</comment>
<dbReference type="GO" id="GO:0071555">
    <property type="term" value="P:cell wall organization"/>
    <property type="evidence" value="ECO:0007669"/>
    <property type="project" value="UniProtKB-UniRule"/>
</dbReference>
<evidence type="ECO:0000256" key="5">
    <source>
        <dbReference type="ARBA" id="ARBA00023316"/>
    </source>
</evidence>
<keyword evidence="8" id="KW-1133">Transmembrane helix</keyword>
<keyword evidence="8" id="KW-0812">Transmembrane</keyword>
<organism evidence="10 11">
    <name type="scientific">Candidatus Enterocloster excrementigallinarum</name>
    <dbReference type="NCBI Taxonomy" id="2838558"/>
    <lineage>
        <taxon>Bacteria</taxon>
        <taxon>Bacillati</taxon>
        <taxon>Bacillota</taxon>
        <taxon>Clostridia</taxon>
        <taxon>Lachnospirales</taxon>
        <taxon>Lachnospiraceae</taxon>
        <taxon>Enterocloster</taxon>
    </lineage>
</organism>
<keyword evidence="4 6" id="KW-0573">Peptidoglycan synthesis</keyword>
<dbReference type="AlphaFoldDB" id="A0A9D2PUW2"/>
<dbReference type="CDD" id="cd16913">
    <property type="entry name" value="YkuD_like"/>
    <property type="match status" value="1"/>
</dbReference>
<dbReference type="InterPro" id="IPR005490">
    <property type="entry name" value="LD_TPept_cat_dom"/>
</dbReference>
<dbReference type="GO" id="GO:0008360">
    <property type="term" value="P:regulation of cell shape"/>
    <property type="evidence" value="ECO:0007669"/>
    <property type="project" value="UniProtKB-UniRule"/>
</dbReference>
<evidence type="ECO:0000256" key="4">
    <source>
        <dbReference type="ARBA" id="ARBA00022984"/>
    </source>
</evidence>
<feature type="transmembrane region" description="Helical" evidence="8">
    <location>
        <begin position="21"/>
        <end position="42"/>
    </location>
</feature>
<evidence type="ECO:0000256" key="7">
    <source>
        <dbReference type="SAM" id="MobiDB-lite"/>
    </source>
</evidence>
<dbReference type="InterPro" id="IPR038063">
    <property type="entry name" value="Transpep_catalytic_dom"/>
</dbReference>
<dbReference type="GO" id="GO:0005576">
    <property type="term" value="C:extracellular region"/>
    <property type="evidence" value="ECO:0007669"/>
    <property type="project" value="TreeGrafter"/>
</dbReference>
<dbReference type="GO" id="GO:0018104">
    <property type="term" value="P:peptidoglycan-protein cross-linking"/>
    <property type="evidence" value="ECO:0007669"/>
    <property type="project" value="TreeGrafter"/>
</dbReference>
<evidence type="ECO:0000256" key="1">
    <source>
        <dbReference type="ARBA" id="ARBA00004752"/>
    </source>
</evidence>
<evidence type="ECO:0000313" key="10">
    <source>
        <dbReference type="EMBL" id="HJC66201.1"/>
    </source>
</evidence>
<reference evidence="10" key="2">
    <citation type="submission" date="2021-04" db="EMBL/GenBank/DDBJ databases">
        <authorList>
            <person name="Gilroy R."/>
        </authorList>
    </citation>
    <scope>NUCLEOTIDE SEQUENCE</scope>
    <source>
        <strain evidence="10">CHK198-12963</strain>
    </source>
</reference>
<keyword evidence="5 6" id="KW-0961">Cell wall biogenesis/degradation</keyword>
<dbReference type="SUPFAM" id="SSF141523">
    <property type="entry name" value="L,D-transpeptidase catalytic domain-like"/>
    <property type="match status" value="1"/>
</dbReference>
<feature type="compositionally biased region" description="Low complexity" evidence="7">
    <location>
        <begin position="496"/>
        <end position="532"/>
    </location>
</feature>
<protein>
    <submittedName>
        <fullName evidence="10">L,D-transpeptidase/peptidoglycan binding protein</fullName>
    </submittedName>
</protein>
<sequence length="599" mass="64022">MEEVKKERGQSRGRKKGSQSWLPALAGAAVVLLVGGTGFYIYSAQAYRTVYFPNTTINGLDVSGRSVSEAEEMISASVDSYKLELVTRTGQEAIAGEAIGLHTAFNGGMEELLKAQNPYQWIFHMASDHEYTVETMIAYDEEKLEQAVENLKCMDASSAVSPEDAHLSDYIPGTGYEIVPETEGTVLDEGMVMEAIVRGVENLTPSLNLDELGCYEKPAVTSQEEALIRERDARNRYVNLTVTYTFGEQTQILDGSQICQWLSWDGENIQVDETAVADFVSGLAKEHNTAYTTRNFVTSYKKTVPVSGSYGWRINQSQETAELMAVLAAGESTTREPVYSQTAASHKAPDYGNSYVEVNLTAQHLFLYKDGEKILESDFVSGNVSKNYTTPPGLFGLTYKQKDAVLRGEGYASPVKFWMPFNGGIGFHDASWRSTFGGTIYKTNGSHGCVNMPYEAAKTLYENIYAGFPVICYNLEGTESKQTTNASGKPQGGSGTTAAPAQTAPSAAETAAATPAETQPAETPAPETQPAQVQPVTEPAASQPEPETTAAGPGGKGPGVSQTEGSSASVGPGVTQPESESASGGPGVSQTSAVVQPVS</sequence>
<dbReference type="GO" id="GO:0071972">
    <property type="term" value="F:peptidoglycan L,D-transpeptidase activity"/>
    <property type="evidence" value="ECO:0007669"/>
    <property type="project" value="TreeGrafter"/>
</dbReference>
<gene>
    <name evidence="10" type="ORF">H9931_05695</name>
</gene>
<feature type="compositionally biased region" description="Polar residues" evidence="7">
    <location>
        <begin position="576"/>
        <end position="599"/>
    </location>
</feature>
<dbReference type="InterPro" id="IPR038054">
    <property type="entry name" value="LD_TPept-like_central_sf"/>
</dbReference>
<dbReference type="Proteomes" id="UP000823863">
    <property type="component" value="Unassembled WGS sequence"/>
</dbReference>
<feature type="active site" description="Proton donor/acceptor" evidence="6">
    <location>
        <position position="428"/>
    </location>
</feature>
<dbReference type="Gene3D" id="3.10.20.800">
    <property type="match status" value="1"/>
</dbReference>
<keyword evidence="2" id="KW-0808">Transferase</keyword>
<keyword evidence="3 6" id="KW-0133">Cell shape</keyword>
<dbReference type="Pfam" id="PF03734">
    <property type="entry name" value="YkuD"/>
    <property type="match status" value="1"/>
</dbReference>
<evidence type="ECO:0000256" key="8">
    <source>
        <dbReference type="SAM" id="Phobius"/>
    </source>
</evidence>
<dbReference type="PROSITE" id="PS52029">
    <property type="entry name" value="LD_TPASE"/>
    <property type="match status" value="1"/>
</dbReference>
<keyword evidence="8" id="KW-0472">Membrane</keyword>
<dbReference type="PANTHER" id="PTHR30582">
    <property type="entry name" value="L,D-TRANSPEPTIDASE"/>
    <property type="match status" value="1"/>
</dbReference>
<evidence type="ECO:0000256" key="2">
    <source>
        <dbReference type="ARBA" id="ARBA00022679"/>
    </source>
</evidence>
<evidence type="ECO:0000256" key="6">
    <source>
        <dbReference type="PROSITE-ProRule" id="PRU01373"/>
    </source>
</evidence>
<accession>A0A9D2PUW2</accession>
<dbReference type="InterPro" id="IPR050979">
    <property type="entry name" value="LD-transpeptidase"/>
</dbReference>
<feature type="domain" description="L,D-TPase catalytic" evidence="9">
    <location>
        <begin position="354"/>
        <end position="473"/>
    </location>
</feature>
<feature type="active site" description="Nucleophile" evidence="6">
    <location>
        <position position="449"/>
    </location>
</feature>
<reference evidence="10" key="1">
    <citation type="journal article" date="2021" name="PeerJ">
        <title>Extensive microbial diversity within the chicken gut microbiome revealed by metagenomics and culture.</title>
        <authorList>
            <person name="Gilroy R."/>
            <person name="Ravi A."/>
            <person name="Getino M."/>
            <person name="Pursley I."/>
            <person name="Horton D.L."/>
            <person name="Alikhan N.F."/>
            <person name="Baker D."/>
            <person name="Gharbi K."/>
            <person name="Hall N."/>
            <person name="Watson M."/>
            <person name="Adriaenssens E.M."/>
            <person name="Foster-Nyarko E."/>
            <person name="Jarju S."/>
            <person name="Secka A."/>
            <person name="Antonio M."/>
            <person name="Oren A."/>
            <person name="Chaudhuri R.R."/>
            <person name="La Ragione R."/>
            <person name="Hildebrand F."/>
            <person name="Pallen M.J."/>
        </authorList>
    </citation>
    <scope>NUCLEOTIDE SEQUENCE</scope>
    <source>
        <strain evidence="10">CHK198-12963</strain>
    </source>
</reference>